<sequence>MKITLKPFKFKLFEVGQDQCAMKIGTDSVLLGAWTSIDHKPFSILDIGAGTGIIALMLAQRSYAELIDGLEIDDAAYEQCTENFENSPWNDRLFCYHASLEEFTDEIEDKYDLIVSNPPFYSEDYKTNNSQRDMARFSDAMPFEHLIESVSKLLSASGKFSVIIPSKEGKGFIDLASKFGLFANRILQVKGSPTSEIKRSLIEFSFKQGVTVQRKELIIETNRHQYTQDYINLTKDFYLKM</sequence>
<dbReference type="Proteomes" id="UP001500954">
    <property type="component" value="Unassembled WGS sequence"/>
</dbReference>
<name>A0ABP6YHV8_9FLAO</name>
<dbReference type="Gene3D" id="3.40.50.150">
    <property type="entry name" value="Vaccinia Virus protein VP39"/>
    <property type="match status" value="1"/>
</dbReference>
<evidence type="ECO:0000256" key="5">
    <source>
        <dbReference type="ARBA" id="ARBA00022694"/>
    </source>
</evidence>
<evidence type="ECO:0000313" key="9">
    <source>
        <dbReference type="Proteomes" id="UP001500954"/>
    </source>
</evidence>
<dbReference type="PROSITE" id="PS00092">
    <property type="entry name" value="N6_MTASE"/>
    <property type="match status" value="1"/>
</dbReference>
<evidence type="ECO:0000259" key="7">
    <source>
        <dbReference type="Pfam" id="PF05175"/>
    </source>
</evidence>
<dbReference type="EMBL" id="BAABCY010000094">
    <property type="protein sequence ID" value="GAA3583167.1"/>
    <property type="molecule type" value="Genomic_DNA"/>
</dbReference>
<evidence type="ECO:0000313" key="8">
    <source>
        <dbReference type="EMBL" id="GAA3583167.1"/>
    </source>
</evidence>
<dbReference type="InterPro" id="IPR002052">
    <property type="entry name" value="DNA_methylase_N6_adenine_CS"/>
</dbReference>
<dbReference type="InterPro" id="IPR007848">
    <property type="entry name" value="Small_mtfrase_dom"/>
</dbReference>
<dbReference type="PRINTS" id="PR00507">
    <property type="entry name" value="N12N6MTFRASE"/>
</dbReference>
<dbReference type="Pfam" id="PF05175">
    <property type="entry name" value="MTS"/>
    <property type="match status" value="1"/>
</dbReference>
<keyword evidence="3 6" id="KW-0808">Transferase</keyword>
<dbReference type="SUPFAM" id="SSF53335">
    <property type="entry name" value="S-adenosyl-L-methionine-dependent methyltransferases"/>
    <property type="match status" value="1"/>
</dbReference>
<protein>
    <recommendedName>
        <fullName evidence="6">tRNA1(Val) (adenine(37)-N6)-methyltransferase</fullName>
        <ecNumber evidence="6">2.1.1.223</ecNumber>
    </recommendedName>
    <alternativeName>
        <fullName evidence="6">tRNA m6A37 methyltransferase</fullName>
    </alternativeName>
</protein>
<dbReference type="PANTHER" id="PTHR47739">
    <property type="entry name" value="TRNA1(VAL) (ADENINE(37)-N6)-METHYLTRANSFERASE"/>
    <property type="match status" value="1"/>
</dbReference>
<comment type="catalytic activity">
    <reaction evidence="6">
        <text>adenosine(37) in tRNA1(Val) + S-adenosyl-L-methionine = N(6)-methyladenosine(37) in tRNA1(Val) + S-adenosyl-L-homocysteine + H(+)</text>
        <dbReference type="Rhea" id="RHEA:43160"/>
        <dbReference type="Rhea" id="RHEA-COMP:10369"/>
        <dbReference type="Rhea" id="RHEA-COMP:10370"/>
        <dbReference type="ChEBI" id="CHEBI:15378"/>
        <dbReference type="ChEBI" id="CHEBI:57856"/>
        <dbReference type="ChEBI" id="CHEBI:59789"/>
        <dbReference type="ChEBI" id="CHEBI:74411"/>
        <dbReference type="ChEBI" id="CHEBI:74449"/>
        <dbReference type="EC" id="2.1.1.223"/>
    </reaction>
</comment>
<dbReference type="InterPro" id="IPR022882">
    <property type="entry name" value="tRNA_adenine-N6_MeTrfase"/>
</dbReference>
<comment type="similarity">
    <text evidence="6">Belongs to the methyltransferase superfamily. tRNA (adenine-N(6)-)-methyltransferase family.</text>
</comment>
<dbReference type="HAMAP" id="MF_01872">
    <property type="entry name" value="tRNA_methyltr_YfiC"/>
    <property type="match status" value="1"/>
</dbReference>
<keyword evidence="4 6" id="KW-0949">S-adenosyl-L-methionine</keyword>
<dbReference type="GO" id="GO:0008168">
    <property type="term" value="F:methyltransferase activity"/>
    <property type="evidence" value="ECO:0007669"/>
    <property type="project" value="UniProtKB-KW"/>
</dbReference>
<comment type="function">
    <text evidence="6">Specifically methylates the adenine in position 37 of tRNA(1)(Val) (anticodon cmo5UAC).</text>
</comment>
<comment type="caution">
    <text evidence="8">The sequence shown here is derived from an EMBL/GenBank/DDBJ whole genome shotgun (WGS) entry which is preliminary data.</text>
</comment>
<comment type="subcellular location">
    <subcellularLocation>
        <location evidence="6">Cytoplasm</location>
    </subcellularLocation>
</comment>
<evidence type="ECO:0000256" key="2">
    <source>
        <dbReference type="ARBA" id="ARBA00022603"/>
    </source>
</evidence>
<gene>
    <name evidence="8" type="ORF">GCM10022395_34300</name>
</gene>
<accession>A0ABP6YHV8</accession>
<dbReference type="EC" id="2.1.1.223" evidence="6"/>
<dbReference type="InterPro" id="IPR029063">
    <property type="entry name" value="SAM-dependent_MTases_sf"/>
</dbReference>
<evidence type="ECO:0000256" key="1">
    <source>
        <dbReference type="ARBA" id="ARBA00022490"/>
    </source>
</evidence>
<keyword evidence="9" id="KW-1185">Reference proteome</keyword>
<evidence type="ECO:0000256" key="6">
    <source>
        <dbReference type="HAMAP-Rule" id="MF_01872"/>
    </source>
</evidence>
<feature type="domain" description="Methyltransferase small" evidence="7">
    <location>
        <begin position="43"/>
        <end position="131"/>
    </location>
</feature>
<proteinExistence type="inferred from homology"/>
<dbReference type="InterPro" id="IPR050210">
    <property type="entry name" value="tRNA_Adenine-N(6)_MTase"/>
</dbReference>
<dbReference type="GO" id="GO:0032259">
    <property type="term" value="P:methylation"/>
    <property type="evidence" value="ECO:0007669"/>
    <property type="project" value="UniProtKB-KW"/>
</dbReference>
<keyword evidence="5 6" id="KW-0819">tRNA processing</keyword>
<keyword evidence="1 6" id="KW-0963">Cytoplasm</keyword>
<keyword evidence="2 6" id="KW-0489">Methyltransferase</keyword>
<reference evidence="9" key="1">
    <citation type="journal article" date="2019" name="Int. J. Syst. Evol. Microbiol.">
        <title>The Global Catalogue of Microorganisms (GCM) 10K type strain sequencing project: providing services to taxonomists for standard genome sequencing and annotation.</title>
        <authorList>
            <consortium name="The Broad Institute Genomics Platform"/>
            <consortium name="The Broad Institute Genome Sequencing Center for Infectious Disease"/>
            <person name="Wu L."/>
            <person name="Ma J."/>
        </authorList>
    </citation>
    <scope>NUCLEOTIDE SEQUENCE [LARGE SCALE GENOMIC DNA]</scope>
    <source>
        <strain evidence="9">JCM 17111</strain>
    </source>
</reference>
<dbReference type="PANTHER" id="PTHR47739:SF1">
    <property type="entry name" value="TRNA1(VAL) (ADENINE(37)-N6)-METHYLTRANSFERASE"/>
    <property type="match status" value="1"/>
</dbReference>
<dbReference type="CDD" id="cd02440">
    <property type="entry name" value="AdoMet_MTases"/>
    <property type="match status" value="1"/>
</dbReference>
<evidence type="ECO:0000256" key="4">
    <source>
        <dbReference type="ARBA" id="ARBA00022691"/>
    </source>
</evidence>
<organism evidence="8 9">
    <name type="scientific">Snuella lapsa</name>
    <dbReference type="NCBI Taxonomy" id="870481"/>
    <lineage>
        <taxon>Bacteria</taxon>
        <taxon>Pseudomonadati</taxon>
        <taxon>Bacteroidota</taxon>
        <taxon>Flavobacteriia</taxon>
        <taxon>Flavobacteriales</taxon>
        <taxon>Flavobacteriaceae</taxon>
        <taxon>Snuella</taxon>
    </lineage>
</organism>
<evidence type="ECO:0000256" key="3">
    <source>
        <dbReference type="ARBA" id="ARBA00022679"/>
    </source>
</evidence>